<dbReference type="EMBL" id="JXTC01000005">
    <property type="protein sequence ID" value="POO02345.1"/>
    <property type="molecule type" value="Genomic_DNA"/>
</dbReference>
<protein>
    <submittedName>
        <fullName evidence="2">Uncharacterized protein</fullName>
    </submittedName>
</protein>
<evidence type="ECO:0000256" key="1">
    <source>
        <dbReference type="SAM" id="MobiDB-lite"/>
    </source>
</evidence>
<comment type="caution">
    <text evidence="2">The sequence shown here is derived from an EMBL/GenBank/DDBJ whole genome shotgun (WGS) entry which is preliminary data.</text>
</comment>
<organism evidence="2 3">
    <name type="scientific">Trema orientale</name>
    <name type="common">Charcoal tree</name>
    <name type="synonym">Celtis orientalis</name>
    <dbReference type="NCBI Taxonomy" id="63057"/>
    <lineage>
        <taxon>Eukaryota</taxon>
        <taxon>Viridiplantae</taxon>
        <taxon>Streptophyta</taxon>
        <taxon>Embryophyta</taxon>
        <taxon>Tracheophyta</taxon>
        <taxon>Spermatophyta</taxon>
        <taxon>Magnoliopsida</taxon>
        <taxon>eudicotyledons</taxon>
        <taxon>Gunneridae</taxon>
        <taxon>Pentapetalae</taxon>
        <taxon>rosids</taxon>
        <taxon>fabids</taxon>
        <taxon>Rosales</taxon>
        <taxon>Cannabaceae</taxon>
        <taxon>Trema</taxon>
    </lineage>
</organism>
<gene>
    <name evidence="2" type="ORF">TorRG33x02_021290</name>
</gene>
<evidence type="ECO:0000313" key="3">
    <source>
        <dbReference type="Proteomes" id="UP000237000"/>
    </source>
</evidence>
<evidence type="ECO:0000313" key="2">
    <source>
        <dbReference type="EMBL" id="POO02345.1"/>
    </source>
</evidence>
<dbReference type="Proteomes" id="UP000237000">
    <property type="component" value="Unassembled WGS sequence"/>
</dbReference>
<dbReference type="AlphaFoldDB" id="A0A2P5FX52"/>
<feature type="region of interest" description="Disordered" evidence="1">
    <location>
        <begin position="1"/>
        <end position="25"/>
    </location>
</feature>
<dbReference type="InParanoid" id="A0A2P5FX52"/>
<proteinExistence type="predicted"/>
<name>A0A2P5FX52_TREOI</name>
<accession>A0A2P5FX52</accession>
<sequence>MTVGYRAKRPNGHIIPKYRAGPSAG</sequence>
<feature type="compositionally biased region" description="Basic residues" evidence="1">
    <location>
        <begin position="1"/>
        <end position="11"/>
    </location>
</feature>
<keyword evidence="3" id="KW-1185">Reference proteome</keyword>
<reference evidence="3" key="1">
    <citation type="submission" date="2016-06" db="EMBL/GenBank/DDBJ databases">
        <title>Parallel loss of symbiosis genes in relatives of nitrogen-fixing non-legume Parasponia.</title>
        <authorList>
            <person name="Van Velzen R."/>
            <person name="Holmer R."/>
            <person name="Bu F."/>
            <person name="Rutten L."/>
            <person name="Van Zeijl A."/>
            <person name="Liu W."/>
            <person name="Santuari L."/>
            <person name="Cao Q."/>
            <person name="Sharma T."/>
            <person name="Shen D."/>
            <person name="Roswanjaya Y."/>
            <person name="Wardhani T."/>
            <person name="Kalhor M.S."/>
            <person name="Jansen J."/>
            <person name="Van den Hoogen J."/>
            <person name="Gungor B."/>
            <person name="Hartog M."/>
            <person name="Hontelez J."/>
            <person name="Verver J."/>
            <person name="Yang W.-C."/>
            <person name="Schijlen E."/>
            <person name="Repin R."/>
            <person name="Schilthuizen M."/>
            <person name="Schranz E."/>
            <person name="Heidstra R."/>
            <person name="Miyata K."/>
            <person name="Fedorova E."/>
            <person name="Kohlen W."/>
            <person name="Bisseling T."/>
            <person name="Smit S."/>
            <person name="Geurts R."/>
        </authorList>
    </citation>
    <scope>NUCLEOTIDE SEQUENCE [LARGE SCALE GENOMIC DNA]</scope>
    <source>
        <strain evidence="3">cv. RG33-2</strain>
    </source>
</reference>